<evidence type="ECO:0000313" key="23">
    <source>
        <dbReference type="EMBL" id="KAI1892836.1"/>
    </source>
</evidence>
<comment type="subcellular location">
    <subcellularLocation>
        <location evidence="1">Cell projection</location>
        <location evidence="1">Ruffle</location>
    </subcellularLocation>
    <subcellularLocation>
        <location evidence="2">Cytoplasm</location>
    </subcellularLocation>
</comment>
<evidence type="ECO:0000259" key="22">
    <source>
        <dbReference type="PROSITE" id="PS50011"/>
    </source>
</evidence>
<evidence type="ECO:0000256" key="10">
    <source>
        <dbReference type="ARBA" id="ARBA00022840"/>
    </source>
</evidence>
<dbReference type="InterPro" id="IPR036860">
    <property type="entry name" value="SH2_dom_sf"/>
</dbReference>
<comment type="similarity">
    <text evidence="19">Belongs to the protein kinase superfamily. Tyr protein kinase family.</text>
</comment>
<dbReference type="InterPro" id="IPR036028">
    <property type="entry name" value="SH3-like_dom_sf"/>
</dbReference>
<evidence type="ECO:0000256" key="14">
    <source>
        <dbReference type="ARBA" id="ARBA00023288"/>
    </source>
</evidence>
<dbReference type="InterPro" id="IPR001245">
    <property type="entry name" value="Ser-Thr/Tyr_kinase_cat_dom"/>
</dbReference>
<keyword evidence="4" id="KW-0963">Cytoplasm</keyword>
<dbReference type="Pfam" id="PF14604">
    <property type="entry name" value="SH3_9"/>
    <property type="match status" value="1"/>
</dbReference>
<evidence type="ECO:0000256" key="16">
    <source>
        <dbReference type="PROSITE-ProRule" id="PRU00191"/>
    </source>
</evidence>
<evidence type="ECO:0000256" key="19">
    <source>
        <dbReference type="RuleBase" id="RU362096"/>
    </source>
</evidence>
<keyword evidence="3 17" id="KW-0728">SH3 domain</keyword>
<evidence type="ECO:0000256" key="17">
    <source>
        <dbReference type="PROSITE-ProRule" id="PRU00192"/>
    </source>
</evidence>
<evidence type="ECO:0000256" key="4">
    <source>
        <dbReference type="ARBA" id="ARBA00022490"/>
    </source>
</evidence>
<dbReference type="FunFam" id="3.30.200.20:FF:000053">
    <property type="entry name" value="Tyrosine-protein kinase"/>
    <property type="match status" value="1"/>
</dbReference>
<dbReference type="PRINTS" id="PR00401">
    <property type="entry name" value="SH2DOMAIN"/>
</dbReference>
<dbReference type="PRINTS" id="PR00109">
    <property type="entry name" value="TYRKINASE"/>
</dbReference>
<dbReference type="PROSITE" id="PS50002">
    <property type="entry name" value="SH3"/>
    <property type="match status" value="1"/>
</dbReference>
<proteinExistence type="inferred from homology"/>
<dbReference type="GO" id="GO:0004715">
    <property type="term" value="F:non-membrane spanning protein tyrosine kinase activity"/>
    <property type="evidence" value="ECO:0007669"/>
    <property type="project" value="UniProtKB-EC"/>
</dbReference>
<dbReference type="Gene3D" id="1.10.510.10">
    <property type="entry name" value="Transferase(Phosphotransferase) domain 1"/>
    <property type="match status" value="1"/>
</dbReference>
<dbReference type="SUPFAM" id="SSF56112">
    <property type="entry name" value="Protein kinase-like (PK-like)"/>
    <property type="match status" value="1"/>
</dbReference>
<gene>
    <name evidence="23" type="ORF">AGOR_G00137630</name>
</gene>
<dbReference type="SMART" id="SM00326">
    <property type="entry name" value="SH3"/>
    <property type="match status" value="1"/>
</dbReference>
<dbReference type="SUPFAM" id="SSF55550">
    <property type="entry name" value="SH2 domain"/>
    <property type="match status" value="1"/>
</dbReference>
<keyword evidence="14" id="KW-0449">Lipoprotein</keyword>
<dbReference type="PROSITE" id="PS00107">
    <property type="entry name" value="PROTEIN_KINASE_ATP"/>
    <property type="match status" value="1"/>
</dbReference>
<dbReference type="OrthoDB" id="4062651at2759"/>
<dbReference type="InterPro" id="IPR017441">
    <property type="entry name" value="Protein_kinase_ATP_BS"/>
</dbReference>
<dbReference type="Gene3D" id="2.30.30.40">
    <property type="entry name" value="SH3 Domains"/>
    <property type="match status" value="1"/>
</dbReference>
<evidence type="ECO:0000259" key="21">
    <source>
        <dbReference type="PROSITE" id="PS50002"/>
    </source>
</evidence>
<keyword evidence="7" id="KW-0519">Myristate</keyword>
<organism evidence="23 24">
    <name type="scientific">Albula goreensis</name>
    <dbReference type="NCBI Taxonomy" id="1534307"/>
    <lineage>
        <taxon>Eukaryota</taxon>
        <taxon>Metazoa</taxon>
        <taxon>Chordata</taxon>
        <taxon>Craniata</taxon>
        <taxon>Vertebrata</taxon>
        <taxon>Euteleostomi</taxon>
        <taxon>Actinopterygii</taxon>
        <taxon>Neopterygii</taxon>
        <taxon>Teleostei</taxon>
        <taxon>Albuliformes</taxon>
        <taxon>Albulidae</taxon>
        <taxon>Albula</taxon>
    </lineage>
</organism>
<evidence type="ECO:0000256" key="18">
    <source>
        <dbReference type="PROSITE-ProRule" id="PRU10141"/>
    </source>
</evidence>
<feature type="domain" description="SH2" evidence="20">
    <location>
        <begin position="140"/>
        <end position="231"/>
    </location>
</feature>
<evidence type="ECO:0000256" key="3">
    <source>
        <dbReference type="ARBA" id="ARBA00022443"/>
    </source>
</evidence>
<reference evidence="23" key="1">
    <citation type="submission" date="2021-01" db="EMBL/GenBank/DDBJ databases">
        <authorList>
            <person name="Zahm M."/>
            <person name="Roques C."/>
            <person name="Cabau C."/>
            <person name="Klopp C."/>
            <person name="Donnadieu C."/>
            <person name="Jouanno E."/>
            <person name="Lampietro C."/>
            <person name="Louis A."/>
            <person name="Herpin A."/>
            <person name="Echchiki A."/>
            <person name="Berthelot C."/>
            <person name="Parey E."/>
            <person name="Roest-Crollius H."/>
            <person name="Braasch I."/>
            <person name="Postlethwait J."/>
            <person name="Bobe J."/>
            <person name="Montfort J."/>
            <person name="Bouchez O."/>
            <person name="Begum T."/>
            <person name="Mejri S."/>
            <person name="Adams A."/>
            <person name="Chen W.-J."/>
            <person name="Guiguen Y."/>
        </authorList>
    </citation>
    <scope>NUCLEOTIDE SEQUENCE</scope>
    <source>
        <tissue evidence="23">Blood</tissue>
    </source>
</reference>
<evidence type="ECO:0000256" key="11">
    <source>
        <dbReference type="ARBA" id="ARBA00022999"/>
    </source>
</evidence>
<dbReference type="FunFam" id="2.30.30.40:FF:000229">
    <property type="entry name" value="Tyrosine-protein kinase"/>
    <property type="match status" value="1"/>
</dbReference>
<dbReference type="SMART" id="SM00219">
    <property type="entry name" value="TyrKc"/>
    <property type="match status" value="1"/>
</dbReference>
<comment type="catalytic activity">
    <reaction evidence="15 19">
        <text>L-tyrosyl-[protein] + ATP = O-phospho-L-tyrosyl-[protein] + ADP + H(+)</text>
        <dbReference type="Rhea" id="RHEA:10596"/>
        <dbReference type="Rhea" id="RHEA-COMP:10136"/>
        <dbReference type="Rhea" id="RHEA-COMP:20101"/>
        <dbReference type="ChEBI" id="CHEBI:15378"/>
        <dbReference type="ChEBI" id="CHEBI:30616"/>
        <dbReference type="ChEBI" id="CHEBI:46858"/>
        <dbReference type="ChEBI" id="CHEBI:61978"/>
        <dbReference type="ChEBI" id="CHEBI:456216"/>
        <dbReference type="EC" id="2.7.10.2"/>
    </reaction>
</comment>
<dbReference type="GO" id="GO:0001726">
    <property type="term" value="C:ruffle"/>
    <property type="evidence" value="ECO:0007669"/>
    <property type="project" value="UniProtKB-SubCell"/>
</dbReference>
<keyword evidence="11 16" id="KW-0727">SH2 domain</keyword>
<keyword evidence="12 19" id="KW-0829">Tyrosine-protein kinase</keyword>
<dbReference type="GO" id="GO:0005737">
    <property type="term" value="C:cytoplasm"/>
    <property type="evidence" value="ECO:0007669"/>
    <property type="project" value="UniProtKB-SubCell"/>
</dbReference>
<keyword evidence="8 18" id="KW-0547">Nucleotide-binding</keyword>
<dbReference type="InterPro" id="IPR000980">
    <property type="entry name" value="SH2"/>
</dbReference>
<evidence type="ECO:0000256" key="7">
    <source>
        <dbReference type="ARBA" id="ARBA00022707"/>
    </source>
</evidence>
<protein>
    <recommendedName>
        <fullName evidence="19">Tyrosine-protein kinase</fullName>
        <ecNumber evidence="19">2.7.10.2</ecNumber>
    </recommendedName>
</protein>
<keyword evidence="24" id="KW-1185">Reference proteome</keyword>
<dbReference type="SMART" id="SM00252">
    <property type="entry name" value="SH2"/>
    <property type="match status" value="1"/>
</dbReference>
<evidence type="ECO:0000256" key="1">
    <source>
        <dbReference type="ARBA" id="ARBA00004466"/>
    </source>
</evidence>
<dbReference type="GO" id="GO:0005524">
    <property type="term" value="F:ATP binding"/>
    <property type="evidence" value="ECO:0007669"/>
    <property type="project" value="UniProtKB-UniRule"/>
</dbReference>
<evidence type="ECO:0000259" key="20">
    <source>
        <dbReference type="PROSITE" id="PS50001"/>
    </source>
</evidence>
<dbReference type="InterPro" id="IPR020635">
    <property type="entry name" value="Tyr_kinase_cat_dom"/>
</dbReference>
<feature type="binding site" evidence="18">
    <location>
        <position position="284"/>
    </location>
    <ligand>
        <name>ATP</name>
        <dbReference type="ChEBI" id="CHEBI:30616"/>
    </ligand>
</feature>
<dbReference type="InterPro" id="IPR000719">
    <property type="entry name" value="Prot_kinase_dom"/>
</dbReference>
<keyword evidence="13" id="KW-0966">Cell projection</keyword>
<evidence type="ECO:0000313" key="24">
    <source>
        <dbReference type="Proteomes" id="UP000829720"/>
    </source>
</evidence>
<sequence>MGETSRNPCCFPRTLCNRLFGRGKGNRDEKGTNEDIDGGVVEVLSKRDEISVVSDHRYTMHPKPLPATPNESLIYTALWSFEARADTELSFQEGDLFNVVERSGDWWMARKIDRNGRILATGVVPYNYLARGETLEAQPWYFGKMNRFEATSHLLALGNSEGAFLVRMSEKDDVGYVLSVRADNKVKHFKIHQNEEHLYVEKNERFQSVKDLVDHFTSYPLASAGRLGRACTRKEPTPQDLSHSTVDEWELPKEEFTLGELLGRGNFADVHKGKWKNRINVAIKVLKDNEALNHKEFQLETQILKKLRHKHLIMLFAICSSSPPYYIITELMEKGNLLSFLRGPEGESLDQLCLIDMATQVAHGMAYLESENSIHRDLAARNVLVGENNICKVADFGLARVIKEPFYTSADKKIPYKWCAPEAISHGRFSIKSDVWSFGILLYEIMTYGGVPYPAYSNSEMYRLITSGYRMPTPPKCPTYIYEVMLSCWCEAPEDRPSFFILKSQLESMNSYELGDSH</sequence>
<evidence type="ECO:0000256" key="2">
    <source>
        <dbReference type="ARBA" id="ARBA00004496"/>
    </source>
</evidence>
<name>A0A8T3D996_9TELE</name>
<dbReference type="PROSITE" id="PS50011">
    <property type="entry name" value="PROTEIN_KINASE_DOM"/>
    <property type="match status" value="1"/>
</dbReference>
<dbReference type="SUPFAM" id="SSF50044">
    <property type="entry name" value="SH3-domain"/>
    <property type="match status" value="1"/>
</dbReference>
<keyword evidence="10 18" id="KW-0067">ATP-binding</keyword>
<evidence type="ECO:0000256" key="15">
    <source>
        <dbReference type="ARBA" id="ARBA00051245"/>
    </source>
</evidence>
<keyword evidence="9 19" id="KW-0418">Kinase</keyword>
<dbReference type="InterPro" id="IPR050198">
    <property type="entry name" value="Non-receptor_tyrosine_kinases"/>
</dbReference>
<evidence type="ECO:0000256" key="8">
    <source>
        <dbReference type="ARBA" id="ARBA00022741"/>
    </source>
</evidence>
<dbReference type="CDD" id="cd00173">
    <property type="entry name" value="SH2"/>
    <property type="match status" value="1"/>
</dbReference>
<keyword evidence="6 19" id="KW-0808">Transferase</keyword>
<dbReference type="Gene3D" id="3.30.505.10">
    <property type="entry name" value="SH2 domain"/>
    <property type="match status" value="1"/>
</dbReference>
<comment type="caution">
    <text evidence="23">The sequence shown here is derived from an EMBL/GenBank/DDBJ whole genome shotgun (WGS) entry which is preliminary data.</text>
</comment>
<dbReference type="Pfam" id="PF07714">
    <property type="entry name" value="PK_Tyr_Ser-Thr"/>
    <property type="match status" value="1"/>
</dbReference>
<dbReference type="EC" id="2.7.10.2" evidence="19"/>
<dbReference type="AlphaFoldDB" id="A0A8T3D996"/>
<dbReference type="FunFam" id="1.10.510.10:FF:000399">
    <property type="entry name" value="Tyrosine-protein kinase"/>
    <property type="match status" value="1"/>
</dbReference>
<dbReference type="EMBL" id="JAERUA010000012">
    <property type="protein sequence ID" value="KAI1892836.1"/>
    <property type="molecule type" value="Genomic_DNA"/>
</dbReference>
<dbReference type="InterPro" id="IPR001452">
    <property type="entry name" value="SH3_domain"/>
</dbReference>
<evidence type="ECO:0000256" key="13">
    <source>
        <dbReference type="ARBA" id="ARBA00023273"/>
    </source>
</evidence>
<evidence type="ECO:0000256" key="12">
    <source>
        <dbReference type="ARBA" id="ARBA00023137"/>
    </source>
</evidence>
<keyword evidence="5" id="KW-0597">Phosphoprotein</keyword>
<dbReference type="PROSITE" id="PS50001">
    <property type="entry name" value="SH2"/>
    <property type="match status" value="1"/>
</dbReference>
<dbReference type="CDD" id="cd11847">
    <property type="entry name" value="SH3_Brk"/>
    <property type="match status" value="1"/>
</dbReference>
<feature type="domain" description="SH3" evidence="21">
    <location>
        <begin position="70"/>
        <end position="134"/>
    </location>
</feature>
<feature type="domain" description="Protein kinase" evidence="22">
    <location>
        <begin position="256"/>
        <end position="518"/>
    </location>
</feature>
<evidence type="ECO:0000256" key="6">
    <source>
        <dbReference type="ARBA" id="ARBA00022679"/>
    </source>
</evidence>
<accession>A0A8T3D996</accession>
<dbReference type="InterPro" id="IPR011009">
    <property type="entry name" value="Kinase-like_dom_sf"/>
</dbReference>
<dbReference type="Proteomes" id="UP000829720">
    <property type="component" value="Unassembled WGS sequence"/>
</dbReference>
<dbReference type="PRINTS" id="PR00452">
    <property type="entry name" value="SH3DOMAIN"/>
</dbReference>
<dbReference type="GO" id="GO:0005634">
    <property type="term" value="C:nucleus"/>
    <property type="evidence" value="ECO:0007669"/>
    <property type="project" value="UniProtKB-ARBA"/>
</dbReference>
<evidence type="ECO:0000256" key="5">
    <source>
        <dbReference type="ARBA" id="ARBA00022553"/>
    </source>
</evidence>
<dbReference type="Pfam" id="PF00017">
    <property type="entry name" value="SH2"/>
    <property type="match status" value="1"/>
</dbReference>
<dbReference type="PANTHER" id="PTHR24418">
    <property type="entry name" value="TYROSINE-PROTEIN KINASE"/>
    <property type="match status" value="1"/>
</dbReference>
<evidence type="ECO:0000256" key="9">
    <source>
        <dbReference type="ARBA" id="ARBA00022777"/>
    </source>
</evidence>